<dbReference type="InterPro" id="IPR016461">
    <property type="entry name" value="COMT-like"/>
</dbReference>
<feature type="domain" description="O-methyltransferase dimerisation" evidence="5">
    <location>
        <begin position="28"/>
        <end position="101"/>
    </location>
</feature>
<dbReference type="InterPro" id="IPR036388">
    <property type="entry name" value="WH-like_DNA-bd_sf"/>
</dbReference>
<proteinExistence type="predicted"/>
<dbReference type="InterPro" id="IPR036390">
    <property type="entry name" value="WH_DNA-bd_sf"/>
</dbReference>
<evidence type="ECO:0000256" key="2">
    <source>
        <dbReference type="ARBA" id="ARBA00022679"/>
    </source>
</evidence>
<dbReference type="PROSITE" id="PS51683">
    <property type="entry name" value="SAM_OMT_II"/>
    <property type="match status" value="1"/>
</dbReference>
<dbReference type="InterPro" id="IPR001077">
    <property type="entry name" value="COMT_C"/>
</dbReference>
<evidence type="ECO:0000256" key="1">
    <source>
        <dbReference type="ARBA" id="ARBA00022603"/>
    </source>
</evidence>
<dbReference type="PANTHER" id="PTHR43712:SF2">
    <property type="entry name" value="O-METHYLTRANSFERASE CICE"/>
    <property type="match status" value="1"/>
</dbReference>
<dbReference type="Pfam" id="PF08100">
    <property type="entry name" value="Dimerisation"/>
    <property type="match status" value="1"/>
</dbReference>
<dbReference type="CDD" id="cd02440">
    <property type="entry name" value="AdoMet_MTases"/>
    <property type="match status" value="1"/>
</dbReference>
<sequence>MKLTAVPENLLERMALWLKLAPIPLSDTFLSFMLARTVMVGSKLGVFEALAEQPRTADYVAEQCSTDTKATKTLLDTLVHLGYVQYKKPHYSLSPLARKWMLKDSPSSLHDKMLLQFLEWEFVEHYETYLRTGEPLDYHDHMDDSQWGMYQRGMRSVAGVSAVEVARRTPIPKGATRMLDIGGAHGYYSVALCRRYPQLQSVILDLPEAIQQSESILANEGMGSRVTYRAGNALTDNLGEAEWDVIFVSSLLHHFDEATNAALAGRVFRALRPGGLFIIQDFMRSDTPRNGDHIGGVLNLYFAATSQAGTYSEAEYRRWQKDAGFTLQRSVKLHSVPRHAQVVGKKPR</sequence>
<dbReference type="GO" id="GO:0008171">
    <property type="term" value="F:O-methyltransferase activity"/>
    <property type="evidence" value="ECO:0007669"/>
    <property type="project" value="InterPro"/>
</dbReference>
<feature type="domain" description="O-methyltransferase C-terminal" evidence="4">
    <location>
        <begin position="143"/>
        <end position="325"/>
    </location>
</feature>
<dbReference type="Pfam" id="PF00891">
    <property type="entry name" value="Methyltransf_2"/>
    <property type="match status" value="1"/>
</dbReference>
<dbReference type="GO" id="GO:0046983">
    <property type="term" value="F:protein dimerization activity"/>
    <property type="evidence" value="ECO:0007669"/>
    <property type="project" value="InterPro"/>
</dbReference>
<keyword evidence="3" id="KW-0949">S-adenosyl-L-methionine</keyword>
<evidence type="ECO:0000256" key="3">
    <source>
        <dbReference type="ARBA" id="ARBA00022691"/>
    </source>
</evidence>
<evidence type="ECO:0000259" key="4">
    <source>
        <dbReference type="Pfam" id="PF00891"/>
    </source>
</evidence>
<dbReference type="Gene3D" id="3.40.50.150">
    <property type="entry name" value="Vaccinia Virus protein VP39"/>
    <property type="match status" value="1"/>
</dbReference>
<keyword evidence="1 6" id="KW-0489">Methyltransferase</keyword>
<dbReference type="PANTHER" id="PTHR43712">
    <property type="entry name" value="PUTATIVE (AFU_ORTHOLOGUE AFUA_4G14580)-RELATED"/>
    <property type="match status" value="1"/>
</dbReference>
<dbReference type="Gene3D" id="1.10.10.10">
    <property type="entry name" value="Winged helix-like DNA-binding domain superfamily/Winged helix DNA-binding domain"/>
    <property type="match status" value="1"/>
</dbReference>
<evidence type="ECO:0000259" key="5">
    <source>
        <dbReference type="Pfam" id="PF08100"/>
    </source>
</evidence>
<dbReference type="SUPFAM" id="SSF46785">
    <property type="entry name" value="Winged helix' DNA-binding domain"/>
    <property type="match status" value="1"/>
</dbReference>
<protein>
    <submittedName>
        <fullName evidence="6">Methyltransferase</fullName>
    </submittedName>
</protein>
<dbReference type="AlphaFoldDB" id="A0AA49JHY1"/>
<reference evidence="6" key="1">
    <citation type="journal article" date="2023" name="Comput. Struct. Biotechnol. J.">
        <title>Discovery of a novel marine Bacteroidetes with a rich repertoire of carbohydrate-active enzymes.</title>
        <authorList>
            <person name="Chen B."/>
            <person name="Liu G."/>
            <person name="Chen Q."/>
            <person name="Wang H."/>
            <person name="Liu L."/>
            <person name="Tang K."/>
        </authorList>
    </citation>
    <scope>NUCLEOTIDE SEQUENCE</scope>
    <source>
        <strain evidence="6">TK19036</strain>
    </source>
</reference>
<keyword evidence="2" id="KW-0808">Transferase</keyword>
<dbReference type="SUPFAM" id="SSF53335">
    <property type="entry name" value="S-adenosyl-L-methionine-dependent methyltransferases"/>
    <property type="match status" value="1"/>
</dbReference>
<gene>
    <name evidence="6" type="ORF">K4G66_10435</name>
</gene>
<dbReference type="InterPro" id="IPR029063">
    <property type="entry name" value="SAM-dependent_MTases_sf"/>
</dbReference>
<dbReference type="EMBL" id="CP120682">
    <property type="protein sequence ID" value="WKN39115.1"/>
    <property type="molecule type" value="Genomic_DNA"/>
</dbReference>
<accession>A0AA49JHY1</accession>
<dbReference type="InterPro" id="IPR012967">
    <property type="entry name" value="COMT_dimerisation"/>
</dbReference>
<reference evidence="6" key="2">
    <citation type="journal article" date="2024" name="Antonie Van Leeuwenhoek">
        <title>Roseihalotalea indica gen. nov., sp. nov., a halophilic Bacteroidetes from mesopelagic Southwest Indian Ocean with higher carbohydrate metabolic potential.</title>
        <authorList>
            <person name="Chen B."/>
            <person name="Zhang M."/>
            <person name="Lin D."/>
            <person name="Ye J."/>
            <person name="Tang K."/>
        </authorList>
    </citation>
    <scope>NUCLEOTIDE SEQUENCE</scope>
    <source>
        <strain evidence="6">TK19036</strain>
    </source>
</reference>
<evidence type="ECO:0000313" key="6">
    <source>
        <dbReference type="EMBL" id="WKN39115.1"/>
    </source>
</evidence>
<name>A0AA49JHY1_9BACT</name>
<dbReference type="GO" id="GO:0032259">
    <property type="term" value="P:methylation"/>
    <property type="evidence" value="ECO:0007669"/>
    <property type="project" value="UniProtKB-KW"/>
</dbReference>
<organism evidence="6">
    <name type="scientific">Roseihalotalea indica</name>
    <dbReference type="NCBI Taxonomy" id="2867963"/>
    <lineage>
        <taxon>Bacteria</taxon>
        <taxon>Pseudomonadati</taxon>
        <taxon>Bacteroidota</taxon>
        <taxon>Cytophagia</taxon>
        <taxon>Cytophagales</taxon>
        <taxon>Catalimonadaceae</taxon>
        <taxon>Roseihalotalea</taxon>
    </lineage>
</organism>